<feature type="transmembrane region" description="Helical" evidence="1">
    <location>
        <begin position="483"/>
        <end position="503"/>
    </location>
</feature>
<dbReference type="NCBIfam" id="NF041647">
    <property type="entry name" value="ABC_perm_CPBP"/>
    <property type="match status" value="1"/>
</dbReference>
<dbReference type="Pfam" id="PF12679">
    <property type="entry name" value="ABC2_membrane_2"/>
    <property type="match status" value="1"/>
</dbReference>
<proteinExistence type="predicted"/>
<feature type="transmembrane region" description="Helical" evidence="1">
    <location>
        <begin position="272"/>
        <end position="297"/>
    </location>
</feature>
<reference evidence="4" key="1">
    <citation type="submission" date="2011-02" db="EMBL/GenBank/DDBJ databases">
        <title>The complete genome of Planctomyces brasiliensis DSM 5305.</title>
        <authorList>
            <person name="Lucas S."/>
            <person name="Copeland A."/>
            <person name="Lapidus A."/>
            <person name="Bruce D."/>
            <person name="Goodwin L."/>
            <person name="Pitluck S."/>
            <person name="Kyrpides N."/>
            <person name="Mavromatis K."/>
            <person name="Pagani I."/>
            <person name="Ivanova N."/>
            <person name="Ovchinnikova G."/>
            <person name="Lu M."/>
            <person name="Detter J.C."/>
            <person name="Han C."/>
            <person name="Land M."/>
            <person name="Hauser L."/>
            <person name="Markowitz V."/>
            <person name="Cheng J.-F."/>
            <person name="Hugenholtz P."/>
            <person name="Woyke T."/>
            <person name="Wu D."/>
            <person name="Tindall B."/>
            <person name="Pomrenke H.G."/>
            <person name="Brambilla E."/>
            <person name="Klenk H.-P."/>
            <person name="Eisen J.A."/>
        </authorList>
    </citation>
    <scope>NUCLEOTIDE SEQUENCE [LARGE SCALE GENOMIC DNA]</scope>
    <source>
        <strain evidence="4">ATCC 49424 / DSM 5305 / JCM 21570 / NBRC 103401 / IFAM 1448</strain>
    </source>
</reference>
<feature type="transmembrane region" description="Helical" evidence="1">
    <location>
        <begin position="450"/>
        <end position="471"/>
    </location>
</feature>
<feature type="domain" description="CAAX prenyl protease 2/Lysostaphin resistance protein A-like" evidence="2">
    <location>
        <begin position="572"/>
        <end position="664"/>
    </location>
</feature>
<gene>
    <name evidence="3" type="ordered locus">Plabr_4137</name>
</gene>
<dbReference type="InterPro" id="IPR003675">
    <property type="entry name" value="Rce1/LyrA-like_dom"/>
</dbReference>
<feature type="transmembrane region" description="Helical" evidence="1">
    <location>
        <begin position="309"/>
        <end position="335"/>
    </location>
</feature>
<keyword evidence="4" id="KW-1185">Reference proteome</keyword>
<dbReference type="PANTHER" id="PTHR43471">
    <property type="entry name" value="ABC TRANSPORTER PERMEASE"/>
    <property type="match status" value="1"/>
</dbReference>
<feature type="transmembrane region" description="Helical" evidence="1">
    <location>
        <begin position="45"/>
        <end position="67"/>
    </location>
</feature>
<evidence type="ECO:0000313" key="4">
    <source>
        <dbReference type="Proteomes" id="UP000006860"/>
    </source>
</evidence>
<dbReference type="eggNOG" id="COG1668">
    <property type="taxonomic scope" value="Bacteria"/>
</dbReference>
<accession>F0SHF7</accession>
<dbReference type="OrthoDB" id="5486437at2"/>
<feature type="transmembrane region" description="Helical" evidence="1">
    <location>
        <begin position="607"/>
        <end position="628"/>
    </location>
</feature>
<feature type="transmembrane region" description="Helical" evidence="1">
    <location>
        <begin position="397"/>
        <end position="421"/>
    </location>
</feature>
<dbReference type="Proteomes" id="UP000006860">
    <property type="component" value="Chromosome"/>
</dbReference>
<dbReference type="EMBL" id="CP002546">
    <property type="protein sequence ID" value="ADY61712.1"/>
    <property type="molecule type" value="Genomic_DNA"/>
</dbReference>
<dbReference type="STRING" id="756272.Plabr_4137"/>
<protein>
    <submittedName>
        <fullName evidence="3">Abortive infection protein</fullName>
    </submittedName>
</protein>
<name>F0SHF7_RUBBR</name>
<dbReference type="Pfam" id="PF02517">
    <property type="entry name" value="Rce1-like"/>
    <property type="match status" value="1"/>
</dbReference>
<dbReference type="KEGG" id="pbs:Plabr_4137"/>
<keyword evidence="1" id="KW-0472">Membrane</keyword>
<dbReference type="GO" id="GO:0004175">
    <property type="term" value="F:endopeptidase activity"/>
    <property type="evidence" value="ECO:0007669"/>
    <property type="project" value="UniProtKB-ARBA"/>
</dbReference>
<feature type="transmembrane region" description="Helical" evidence="1">
    <location>
        <begin position="691"/>
        <end position="710"/>
    </location>
</feature>
<feature type="transmembrane region" description="Helical" evidence="1">
    <location>
        <begin position="573"/>
        <end position="595"/>
    </location>
</feature>
<dbReference type="eggNOG" id="COG1266">
    <property type="taxonomic scope" value="Bacteria"/>
</dbReference>
<keyword evidence="1" id="KW-1133">Transmembrane helix</keyword>
<feature type="transmembrane region" description="Helical" evidence="1">
    <location>
        <begin position="515"/>
        <end position="537"/>
    </location>
</feature>
<evidence type="ECO:0000256" key="1">
    <source>
        <dbReference type="SAM" id="Phobius"/>
    </source>
</evidence>
<dbReference type="GO" id="GO:0005886">
    <property type="term" value="C:plasma membrane"/>
    <property type="evidence" value="ECO:0007669"/>
    <property type="project" value="UniProtKB-SubCell"/>
</dbReference>
<dbReference type="GO" id="GO:0080120">
    <property type="term" value="P:CAAX-box protein maturation"/>
    <property type="evidence" value="ECO:0007669"/>
    <property type="project" value="UniProtKB-ARBA"/>
</dbReference>
<feature type="transmembrane region" description="Helical" evidence="1">
    <location>
        <begin position="347"/>
        <end position="377"/>
    </location>
</feature>
<dbReference type="GO" id="GO:0140359">
    <property type="term" value="F:ABC-type transporter activity"/>
    <property type="evidence" value="ECO:0007669"/>
    <property type="project" value="InterPro"/>
</dbReference>
<dbReference type="HOGENOM" id="CLU_022118_0_0_0"/>
<evidence type="ECO:0000259" key="2">
    <source>
        <dbReference type="Pfam" id="PF02517"/>
    </source>
</evidence>
<dbReference type="RefSeq" id="WP_013630417.1">
    <property type="nucleotide sequence ID" value="NC_015174.1"/>
</dbReference>
<dbReference type="PANTHER" id="PTHR43471:SF3">
    <property type="entry name" value="ABC TRANSPORTER PERMEASE PROTEIN NATB"/>
    <property type="match status" value="1"/>
</dbReference>
<feature type="transmembrane region" description="Helical" evidence="1">
    <location>
        <begin position="220"/>
        <end position="242"/>
    </location>
</feature>
<sequence length="721" mass="78405">MNEPQSDMESSVGGTNSSSFWFAARQQLAFTRKELRETLRDRRTLVTLLAMPILLYPLLGLGFRFLAVQQSLSENLEYRVAVSSEAEGQWLVEVLRMGDQFVGPAAADAPQPELQLLTPNDETTFDLKTVVADTGADLGVKIDLTNSSDTGFLGPKPAKVTLIQNEGSALSRDAADYVAERLTAANNHFIEGWARQSQQAFTIPIQQDRVLVEPPESRSAILGVLPLVLLLMTVTGGVYPAIDLTAGERERNTLETLMALPVPRFRLLLAKYVAVVTVTMMTGLMNLVAMSVTVYALQLEQTLLGSGGFTLGLLGTLFLVLTAFALFYSAVLLLLTSSARSFKEAQAYLIPLLLLSIAPGLVILMPGWTLAGGTAAIPLVNILLLSRDLLESTVQPLPAIAAVVSTFLYGVAALAMAARVFGNDAVSIGSQGSWRGLFQRPTTRTLTPSVTSSFIALATLFPVYFVASGILSRGAEIAPFERLVLSGTITTLIFLGIPLLFLWHQRVGIRSGLKLTAPRWLAVPAALLLGFSTWPMVFELLMLAQDWGIRGIDPEQLENVEQLLTGWKSVPTWLVLLALGVVPGVCEECFFRGYLFNGLRDHFRPLGTILITAVAFGLFHVVLAGGAAPERLLPSTLMGILLGWVRWRSNSLLPSILLHVVHNSSLLLVVQSRDLLEQWNIGQFQQQHLPSSWLAASAVGFAISLLLIHYSQRRTQLPANA</sequence>
<evidence type="ECO:0000313" key="3">
    <source>
        <dbReference type="EMBL" id="ADY61712.1"/>
    </source>
</evidence>
<dbReference type="AlphaFoldDB" id="F0SHF7"/>
<organism evidence="3 4">
    <name type="scientific">Rubinisphaera brasiliensis (strain ATCC 49424 / DSM 5305 / JCM 21570 / IAM 15109 / NBRC 103401 / IFAM 1448)</name>
    <name type="common">Planctomyces brasiliensis</name>
    <dbReference type="NCBI Taxonomy" id="756272"/>
    <lineage>
        <taxon>Bacteria</taxon>
        <taxon>Pseudomonadati</taxon>
        <taxon>Planctomycetota</taxon>
        <taxon>Planctomycetia</taxon>
        <taxon>Planctomycetales</taxon>
        <taxon>Planctomycetaceae</taxon>
        <taxon>Rubinisphaera</taxon>
    </lineage>
</organism>
<keyword evidence="1" id="KW-0812">Transmembrane</keyword>